<dbReference type="Proteomes" id="UP000320762">
    <property type="component" value="Unassembled WGS sequence"/>
</dbReference>
<feature type="signal peptide" evidence="1">
    <location>
        <begin position="1"/>
        <end position="18"/>
    </location>
</feature>
<keyword evidence="3" id="KW-1185">Reference proteome</keyword>
<dbReference type="AlphaFoldDB" id="A0A550CQX7"/>
<name>A0A550CQX7_9AGAR</name>
<dbReference type="OrthoDB" id="3944184at2759"/>
<dbReference type="EMBL" id="VDMD01000003">
    <property type="protein sequence ID" value="TRM67202.1"/>
    <property type="molecule type" value="Genomic_DNA"/>
</dbReference>
<proteinExistence type="predicted"/>
<evidence type="ECO:0000313" key="3">
    <source>
        <dbReference type="Proteomes" id="UP000320762"/>
    </source>
</evidence>
<evidence type="ECO:0000256" key="1">
    <source>
        <dbReference type="SAM" id="SignalP"/>
    </source>
</evidence>
<sequence length="157" mass="16616">MFSTPLCLLTALAALATASPLQRRTGGPAINSPAANSVIMPGQDFDFSYQNMGDYGRSSYNLTVWLFSSELGAFTSGSDTVATGHYFGRFPLKNGAVPTTLTMPDLSVNPGDFGEGQSASNATMYIAVFEEWADWDGSLGEKVAFASTPIIYNGTST</sequence>
<gene>
    <name evidence="2" type="ORF">BD626DRAFT_566231</name>
</gene>
<protein>
    <submittedName>
        <fullName evidence="2">Uncharacterized protein</fullName>
    </submittedName>
</protein>
<feature type="chain" id="PRO_5021931252" evidence="1">
    <location>
        <begin position="19"/>
        <end position="157"/>
    </location>
</feature>
<keyword evidence="1" id="KW-0732">Signal</keyword>
<comment type="caution">
    <text evidence="2">The sequence shown here is derived from an EMBL/GenBank/DDBJ whole genome shotgun (WGS) entry which is preliminary data.</text>
</comment>
<organism evidence="2 3">
    <name type="scientific">Schizophyllum amplum</name>
    <dbReference type="NCBI Taxonomy" id="97359"/>
    <lineage>
        <taxon>Eukaryota</taxon>
        <taxon>Fungi</taxon>
        <taxon>Dikarya</taxon>
        <taxon>Basidiomycota</taxon>
        <taxon>Agaricomycotina</taxon>
        <taxon>Agaricomycetes</taxon>
        <taxon>Agaricomycetidae</taxon>
        <taxon>Agaricales</taxon>
        <taxon>Schizophyllaceae</taxon>
        <taxon>Schizophyllum</taxon>
    </lineage>
</organism>
<accession>A0A550CQX7</accession>
<reference evidence="2 3" key="1">
    <citation type="journal article" date="2019" name="New Phytol.">
        <title>Comparative genomics reveals unique wood-decay strategies and fruiting body development in the Schizophyllaceae.</title>
        <authorList>
            <person name="Almasi E."/>
            <person name="Sahu N."/>
            <person name="Krizsan K."/>
            <person name="Balint B."/>
            <person name="Kovacs G.M."/>
            <person name="Kiss B."/>
            <person name="Cseklye J."/>
            <person name="Drula E."/>
            <person name="Henrissat B."/>
            <person name="Nagy I."/>
            <person name="Chovatia M."/>
            <person name="Adam C."/>
            <person name="LaButti K."/>
            <person name="Lipzen A."/>
            <person name="Riley R."/>
            <person name="Grigoriev I.V."/>
            <person name="Nagy L.G."/>
        </authorList>
    </citation>
    <scope>NUCLEOTIDE SEQUENCE [LARGE SCALE GENOMIC DNA]</scope>
    <source>
        <strain evidence="2 3">NL-1724</strain>
    </source>
</reference>
<evidence type="ECO:0000313" key="2">
    <source>
        <dbReference type="EMBL" id="TRM67202.1"/>
    </source>
</evidence>